<dbReference type="Pfam" id="PF04082">
    <property type="entry name" value="Fungal_trans"/>
    <property type="match status" value="1"/>
</dbReference>
<evidence type="ECO:0000313" key="6">
    <source>
        <dbReference type="Proteomes" id="UP000829685"/>
    </source>
</evidence>
<dbReference type="SMART" id="SM00906">
    <property type="entry name" value="Fungal_trans"/>
    <property type="match status" value="1"/>
</dbReference>
<evidence type="ECO:0000256" key="2">
    <source>
        <dbReference type="ARBA" id="ARBA00023242"/>
    </source>
</evidence>
<organism evidence="5 6">
    <name type="scientific">Neoarthrinium moseri</name>
    <dbReference type="NCBI Taxonomy" id="1658444"/>
    <lineage>
        <taxon>Eukaryota</taxon>
        <taxon>Fungi</taxon>
        <taxon>Dikarya</taxon>
        <taxon>Ascomycota</taxon>
        <taxon>Pezizomycotina</taxon>
        <taxon>Sordariomycetes</taxon>
        <taxon>Xylariomycetidae</taxon>
        <taxon>Amphisphaeriales</taxon>
        <taxon>Apiosporaceae</taxon>
        <taxon>Neoarthrinium</taxon>
    </lineage>
</organism>
<dbReference type="CDD" id="cd12148">
    <property type="entry name" value="fungal_TF_MHR"/>
    <property type="match status" value="1"/>
</dbReference>
<evidence type="ECO:0000259" key="4">
    <source>
        <dbReference type="SMART" id="SM00906"/>
    </source>
</evidence>
<dbReference type="PANTHER" id="PTHR31001">
    <property type="entry name" value="UNCHARACTERIZED TRANSCRIPTIONAL REGULATORY PROTEIN"/>
    <property type="match status" value="1"/>
</dbReference>
<feature type="domain" description="Xylanolytic transcriptional activator regulatory" evidence="4">
    <location>
        <begin position="233"/>
        <end position="306"/>
    </location>
</feature>
<dbReference type="GO" id="GO:0003677">
    <property type="term" value="F:DNA binding"/>
    <property type="evidence" value="ECO:0007669"/>
    <property type="project" value="InterPro"/>
</dbReference>
<proteinExistence type="predicted"/>
<gene>
    <name evidence="5" type="ORF">JX265_001642</name>
</gene>
<sequence length="635" mass="71845">MLRSLGAKVEPGDELDDSGSQTPSQPDIDVHEDIRDHLPSRIEGSTPKLVTTEGTSRYFDSAPWANLGAEFQHPEVEGLGEPMNKSTVDEGELFFEPEQTHAPGNLADLHPPFQLLLKLKEVYIDRVDALVKIVHVPSFWSTLMNRLQHPQGLPKSLEALAFAVYFAAISSLSDKECQDIFEASRSALVSRYRIATRQALVNAEFLSTYSPNTLRAFAIFTICMRDTYRLDTLYALSGLSIRLARKMGLHRDGASLGLSPFETEMRRRLWWHLVHVDFRTADVLGTRPSLDLSSGDAKMPWNVNDEDLQPDMTELPPERNAITSIALCLLKTELWEALRQFSSLTYPPGDVRWEAVGSTDVSVARKDSFINQLEDRLESRYLRYCDPSDSLHAFVSAMARTAICKMRLFAHSPRQFAQNPGAVAQSDRDIAFANATKLLEYVTWLKAGRHDMGKYMWQIGTSHLWNTMLYVLIEARHCKTGPQVEKTWQLIGKVFSHYPQVFEESTGAVYKALGKWTLDVWQEYVEALNSEDLPLPQTPRYIAALRRCRDPTRESGSGVRNNTMEASGLQEKSVEKIPALGWKDEVTYDGLLPDWASFESYEIPELLSFEMDPNEWIQWEQLVAGHGSHTQVSSL</sequence>
<dbReference type="InterPro" id="IPR050613">
    <property type="entry name" value="Sec_Metabolite_Reg"/>
</dbReference>
<feature type="compositionally biased region" description="Polar residues" evidence="3">
    <location>
        <begin position="554"/>
        <end position="565"/>
    </location>
</feature>
<dbReference type="AlphaFoldDB" id="A0A9Q0AVA4"/>
<dbReference type="GO" id="GO:0006351">
    <property type="term" value="P:DNA-templated transcription"/>
    <property type="evidence" value="ECO:0007669"/>
    <property type="project" value="InterPro"/>
</dbReference>
<dbReference type="Proteomes" id="UP000829685">
    <property type="component" value="Unassembled WGS sequence"/>
</dbReference>
<keyword evidence="6" id="KW-1185">Reference proteome</keyword>
<evidence type="ECO:0000256" key="1">
    <source>
        <dbReference type="ARBA" id="ARBA00004123"/>
    </source>
</evidence>
<accession>A0A9Q0AVA4</accession>
<comment type="subcellular location">
    <subcellularLocation>
        <location evidence="1">Nucleus</location>
    </subcellularLocation>
</comment>
<dbReference type="EMBL" id="JAFIMR010000003">
    <property type="protein sequence ID" value="KAI1880021.1"/>
    <property type="molecule type" value="Genomic_DNA"/>
</dbReference>
<feature type="region of interest" description="Disordered" evidence="3">
    <location>
        <begin position="1"/>
        <end position="32"/>
    </location>
</feature>
<protein>
    <recommendedName>
        <fullName evidence="4">Xylanolytic transcriptional activator regulatory domain-containing protein</fullName>
    </recommendedName>
</protein>
<comment type="caution">
    <text evidence="5">The sequence shown here is derived from an EMBL/GenBank/DDBJ whole genome shotgun (WGS) entry which is preliminary data.</text>
</comment>
<dbReference type="GO" id="GO:0005634">
    <property type="term" value="C:nucleus"/>
    <property type="evidence" value="ECO:0007669"/>
    <property type="project" value="UniProtKB-SubCell"/>
</dbReference>
<evidence type="ECO:0000256" key="3">
    <source>
        <dbReference type="SAM" id="MobiDB-lite"/>
    </source>
</evidence>
<feature type="region of interest" description="Disordered" evidence="3">
    <location>
        <begin position="551"/>
        <end position="570"/>
    </location>
</feature>
<dbReference type="PANTHER" id="PTHR31001:SF85">
    <property type="entry name" value="ZN(II)2CYS6 TRANSCRIPTION FACTOR (EUROFUNG)"/>
    <property type="match status" value="1"/>
</dbReference>
<keyword evidence="2" id="KW-0539">Nucleus</keyword>
<evidence type="ECO:0000313" key="5">
    <source>
        <dbReference type="EMBL" id="KAI1880021.1"/>
    </source>
</evidence>
<dbReference type="GO" id="GO:0008270">
    <property type="term" value="F:zinc ion binding"/>
    <property type="evidence" value="ECO:0007669"/>
    <property type="project" value="InterPro"/>
</dbReference>
<dbReference type="InterPro" id="IPR007219">
    <property type="entry name" value="XnlR_reg_dom"/>
</dbReference>
<reference evidence="5" key="1">
    <citation type="submission" date="2021-03" db="EMBL/GenBank/DDBJ databases">
        <title>Revisited historic fungal species revealed as producer of novel bioactive compounds through whole genome sequencing and comparative genomics.</title>
        <authorList>
            <person name="Vignolle G.A."/>
            <person name="Hochenegger N."/>
            <person name="Mach R.L."/>
            <person name="Mach-Aigner A.R."/>
            <person name="Javad Rahimi M."/>
            <person name="Salim K.A."/>
            <person name="Chan C.M."/>
            <person name="Lim L.B.L."/>
            <person name="Cai F."/>
            <person name="Druzhinina I.S."/>
            <person name="U'Ren J.M."/>
            <person name="Derntl C."/>
        </authorList>
    </citation>
    <scope>NUCLEOTIDE SEQUENCE</scope>
    <source>
        <strain evidence="5">TUCIM 5799</strain>
    </source>
</reference>
<name>A0A9Q0AVA4_9PEZI</name>